<accession>A0A174HH40</accession>
<protein>
    <submittedName>
        <fullName evidence="2">cAMP-binding proteins-catabolite gene activator and regulatory subunit of cAMP-dependent protein kinases</fullName>
    </submittedName>
</protein>
<dbReference type="Gene3D" id="2.60.120.10">
    <property type="entry name" value="Jelly Rolls"/>
    <property type="match status" value="1"/>
</dbReference>
<dbReference type="InterPro" id="IPR000595">
    <property type="entry name" value="cNMP-bd_dom"/>
</dbReference>
<gene>
    <name evidence="3" type="ORF">BFLFYP10_03771</name>
    <name evidence="2" type="ORF">ERS852461_00996</name>
</gene>
<dbReference type="AlphaFoldDB" id="A0A174HH40"/>
<evidence type="ECO:0000313" key="4">
    <source>
        <dbReference type="Proteomes" id="UP000095606"/>
    </source>
</evidence>
<keyword evidence="2" id="KW-0808">Transferase</keyword>
<dbReference type="InterPro" id="IPR014710">
    <property type="entry name" value="RmlC-like_jellyroll"/>
</dbReference>
<feature type="domain" description="Cyclic nucleotide-binding" evidence="1">
    <location>
        <begin position="48"/>
        <end position="134"/>
    </location>
</feature>
<accession>A0A6N2X222</accession>
<dbReference type="Proteomes" id="UP000095606">
    <property type="component" value="Unassembled WGS sequence"/>
</dbReference>
<evidence type="ECO:0000313" key="2">
    <source>
        <dbReference type="EMBL" id="CUO74233.1"/>
    </source>
</evidence>
<sequence>MANHPFYAEKSGKAIEIKLFMDIHDIIDNIYKLPDVSKEALLSDASEVVYPKGFHLFWANRKSTKFYLMKKGMLHAYTHKSDKKVTFWFGKEGDAIFPLQTLYDNQAGYENIELLEDSALYELSVDKLHNLYLEDIHIANWGRKFAERECIKSEKLFISRQFKTSLERYQELISDYPDILQRVPLGIIASYLGISQVNLSRIRAKIR</sequence>
<dbReference type="EMBL" id="CACRSZ010000083">
    <property type="protein sequence ID" value="VYT48161.1"/>
    <property type="molecule type" value="Genomic_DNA"/>
</dbReference>
<dbReference type="CDD" id="cd00038">
    <property type="entry name" value="CAP_ED"/>
    <property type="match status" value="1"/>
</dbReference>
<dbReference type="GO" id="GO:0016301">
    <property type="term" value="F:kinase activity"/>
    <property type="evidence" value="ECO:0007669"/>
    <property type="project" value="UniProtKB-KW"/>
</dbReference>
<dbReference type="Pfam" id="PF00027">
    <property type="entry name" value="cNMP_binding"/>
    <property type="match status" value="1"/>
</dbReference>
<organism evidence="2 4">
    <name type="scientific">Bacteroides faecis</name>
    <dbReference type="NCBI Taxonomy" id="674529"/>
    <lineage>
        <taxon>Bacteria</taxon>
        <taxon>Pseudomonadati</taxon>
        <taxon>Bacteroidota</taxon>
        <taxon>Bacteroidia</taxon>
        <taxon>Bacteroidales</taxon>
        <taxon>Bacteroidaceae</taxon>
        <taxon>Bacteroides</taxon>
    </lineage>
</organism>
<keyword evidence="2" id="KW-0418">Kinase</keyword>
<reference evidence="2 4" key="1">
    <citation type="submission" date="2015-09" db="EMBL/GenBank/DDBJ databases">
        <authorList>
            <consortium name="Pathogen Informatics"/>
        </authorList>
    </citation>
    <scope>NUCLEOTIDE SEQUENCE [LARGE SCALE GENOMIC DNA]</scope>
    <source>
        <strain evidence="2 4">2789STDY5834846</strain>
    </source>
</reference>
<dbReference type="EMBL" id="CZAE01000003">
    <property type="protein sequence ID" value="CUO74233.1"/>
    <property type="molecule type" value="Genomic_DNA"/>
</dbReference>
<evidence type="ECO:0000259" key="1">
    <source>
        <dbReference type="Pfam" id="PF00027"/>
    </source>
</evidence>
<proteinExistence type="predicted"/>
<reference evidence="3" key="2">
    <citation type="submission" date="2019-11" db="EMBL/GenBank/DDBJ databases">
        <authorList>
            <person name="Feng L."/>
        </authorList>
    </citation>
    <scope>NUCLEOTIDE SEQUENCE</scope>
    <source>
        <strain evidence="3">BfaecisLFYP10</strain>
    </source>
</reference>
<dbReference type="InterPro" id="IPR018490">
    <property type="entry name" value="cNMP-bd_dom_sf"/>
</dbReference>
<dbReference type="SUPFAM" id="SSF51206">
    <property type="entry name" value="cAMP-binding domain-like"/>
    <property type="match status" value="1"/>
</dbReference>
<evidence type="ECO:0000313" key="3">
    <source>
        <dbReference type="EMBL" id="VYT48161.1"/>
    </source>
</evidence>
<name>A0A174HH40_9BACE</name>